<sequence length="236" mass="27158">MAYRGRGRGRGRGDGGFSIAKQEPNILFPEDVSLPDINGVTEEKALVYWNLKLQNYWKSSPYYLEEATPKTSHDIDIERYSDRGKKKTKTRRDPLSYHLKFSPAYFPLELIKGTKQVQYDQRKVRWNPEAGLQKLDIFEKMESRFQDADEKVGKEKKEGEDEDEDEERIEEVDEEFSDDGDYNQNVDFDDDEDDFNMDDGNDGIGSVLLCSAMFSCLISTFLAMAICVAVFLIASH</sequence>
<evidence type="ECO:0000256" key="1">
    <source>
        <dbReference type="ARBA" id="ARBA00004123"/>
    </source>
</evidence>
<evidence type="ECO:0000313" key="6">
    <source>
        <dbReference type="EMBL" id="DAD17854.1"/>
    </source>
</evidence>
<dbReference type="EMBL" id="DUZY01000001">
    <property type="protein sequence ID" value="DAD17854.1"/>
    <property type="molecule type" value="Genomic_DNA"/>
</dbReference>
<evidence type="ECO:0000313" key="7">
    <source>
        <dbReference type="Proteomes" id="UP000607653"/>
    </source>
</evidence>
<dbReference type="GO" id="GO:0006383">
    <property type="term" value="P:transcription by RNA polymerase III"/>
    <property type="evidence" value="ECO:0007669"/>
    <property type="project" value="InterPro"/>
</dbReference>
<feature type="compositionally biased region" description="Acidic residues" evidence="4">
    <location>
        <begin position="160"/>
        <end position="196"/>
    </location>
</feature>
<protein>
    <submittedName>
        <fullName evidence="6">Uncharacterized protein</fullName>
    </submittedName>
</protein>
<dbReference type="InterPro" id="IPR024661">
    <property type="entry name" value="RNA_pol_III_Rpc31"/>
</dbReference>
<dbReference type="PANTHER" id="PTHR15367:SF2">
    <property type="entry name" value="DNA-DIRECTED RNA POLYMERASE III SUBUNIT"/>
    <property type="match status" value="1"/>
</dbReference>
<organism evidence="6 7">
    <name type="scientific">Nelumbo nucifera</name>
    <name type="common">Sacred lotus</name>
    <dbReference type="NCBI Taxonomy" id="4432"/>
    <lineage>
        <taxon>Eukaryota</taxon>
        <taxon>Viridiplantae</taxon>
        <taxon>Streptophyta</taxon>
        <taxon>Embryophyta</taxon>
        <taxon>Tracheophyta</taxon>
        <taxon>Spermatophyta</taxon>
        <taxon>Magnoliopsida</taxon>
        <taxon>Proteales</taxon>
        <taxon>Nelumbonaceae</taxon>
        <taxon>Nelumbo</taxon>
    </lineage>
</organism>
<evidence type="ECO:0000256" key="5">
    <source>
        <dbReference type="SAM" id="Phobius"/>
    </source>
</evidence>
<proteinExistence type="inferred from homology"/>
<evidence type="ECO:0000256" key="3">
    <source>
        <dbReference type="ARBA" id="ARBA00023242"/>
    </source>
</evidence>
<keyword evidence="5" id="KW-0472">Membrane</keyword>
<feature type="transmembrane region" description="Helical" evidence="5">
    <location>
        <begin position="207"/>
        <end position="234"/>
    </location>
</feature>
<comment type="similarity">
    <text evidence="2">Belongs to the eukaryotic RPC7 RNA polymerase subunit family.</text>
</comment>
<dbReference type="GO" id="GO:0005634">
    <property type="term" value="C:nucleus"/>
    <property type="evidence" value="ECO:0007669"/>
    <property type="project" value="UniProtKB-SubCell"/>
</dbReference>
<dbReference type="PANTHER" id="PTHR15367">
    <property type="entry name" value="DNA-DIRECTED RNA POLYMERASE III"/>
    <property type="match status" value="1"/>
</dbReference>
<dbReference type="AlphaFoldDB" id="A0A822X8T0"/>
<feature type="region of interest" description="Disordered" evidence="4">
    <location>
        <begin position="1"/>
        <end position="20"/>
    </location>
</feature>
<feature type="region of interest" description="Disordered" evidence="4">
    <location>
        <begin position="146"/>
        <end position="196"/>
    </location>
</feature>
<keyword evidence="5" id="KW-0812">Transmembrane</keyword>
<keyword evidence="7" id="KW-1185">Reference proteome</keyword>
<dbReference type="Pfam" id="PF11705">
    <property type="entry name" value="RNA_pol_3_Rpc31"/>
    <property type="match status" value="1"/>
</dbReference>
<keyword evidence="5" id="KW-1133">Transmembrane helix</keyword>
<accession>A0A822X8T0</accession>
<reference evidence="6 7" key="1">
    <citation type="journal article" date="2020" name="Mol. Biol. Evol.">
        <title>Distinct Expression and Methylation Patterns for Genes with Different Fates following a Single Whole-Genome Duplication in Flowering Plants.</title>
        <authorList>
            <person name="Shi T."/>
            <person name="Rahmani R.S."/>
            <person name="Gugger P.F."/>
            <person name="Wang M."/>
            <person name="Li H."/>
            <person name="Zhang Y."/>
            <person name="Li Z."/>
            <person name="Wang Q."/>
            <person name="Van de Peer Y."/>
            <person name="Marchal K."/>
            <person name="Chen J."/>
        </authorList>
    </citation>
    <scope>NUCLEOTIDE SEQUENCE [LARGE SCALE GENOMIC DNA]</scope>
    <source>
        <tissue evidence="6">Leaf</tissue>
    </source>
</reference>
<evidence type="ECO:0000256" key="2">
    <source>
        <dbReference type="ARBA" id="ARBA00008352"/>
    </source>
</evidence>
<gene>
    <name evidence="6" type="ORF">HUJ06_019317</name>
</gene>
<name>A0A822X8T0_NELNU</name>
<evidence type="ECO:0000256" key="4">
    <source>
        <dbReference type="SAM" id="MobiDB-lite"/>
    </source>
</evidence>
<keyword evidence="3" id="KW-0539">Nucleus</keyword>
<feature type="compositionally biased region" description="Basic residues" evidence="4">
    <location>
        <begin position="1"/>
        <end position="10"/>
    </location>
</feature>
<dbReference type="Proteomes" id="UP000607653">
    <property type="component" value="Unassembled WGS sequence"/>
</dbReference>
<comment type="caution">
    <text evidence="6">The sequence shown here is derived from an EMBL/GenBank/DDBJ whole genome shotgun (WGS) entry which is preliminary data.</text>
</comment>
<comment type="subcellular location">
    <subcellularLocation>
        <location evidence="1">Nucleus</location>
    </subcellularLocation>
</comment>
<feature type="compositionally biased region" description="Basic and acidic residues" evidence="4">
    <location>
        <begin position="146"/>
        <end position="159"/>
    </location>
</feature>